<dbReference type="AlphaFoldDB" id="A0A0W1R414"/>
<name>A0A0W1R414_9EURY</name>
<accession>A0A0W1R414</accession>
<protein>
    <recommendedName>
        <fullName evidence="4">Right handed beta helix domain-containing protein</fullName>
    </recommendedName>
</protein>
<dbReference type="SUPFAM" id="SSF51126">
    <property type="entry name" value="Pectin lyase-like"/>
    <property type="match status" value="1"/>
</dbReference>
<keyword evidence="3" id="KW-1185">Reference proteome</keyword>
<evidence type="ECO:0008006" key="4">
    <source>
        <dbReference type="Google" id="ProtNLM"/>
    </source>
</evidence>
<evidence type="ECO:0000313" key="3">
    <source>
        <dbReference type="Proteomes" id="UP000054387"/>
    </source>
</evidence>
<evidence type="ECO:0000313" key="2">
    <source>
        <dbReference type="EMBL" id="KTG07836.1"/>
    </source>
</evidence>
<feature type="region of interest" description="Disordered" evidence="1">
    <location>
        <begin position="426"/>
        <end position="468"/>
    </location>
</feature>
<feature type="compositionally biased region" description="Acidic residues" evidence="1">
    <location>
        <begin position="637"/>
        <end position="668"/>
    </location>
</feature>
<comment type="caution">
    <text evidence="2">The sequence shown here is derived from an EMBL/GenBank/DDBJ whole genome shotgun (WGS) entry which is preliminary data.</text>
</comment>
<reference evidence="2 3" key="1">
    <citation type="submission" date="2015-12" db="EMBL/GenBank/DDBJ databases">
        <title>Haloprofundus marisrubri gen. nov., sp. nov., an extremely halophilic archaeon isolated from the Discovery deep brine-seawater interface in the Red Sea.</title>
        <authorList>
            <person name="Zhang G."/>
            <person name="Stingl U."/>
            <person name="Rashid M."/>
        </authorList>
    </citation>
    <scope>NUCLEOTIDE SEQUENCE [LARGE SCALE GENOMIC DNA]</scope>
    <source>
        <strain evidence="2 3">SB9</strain>
    </source>
</reference>
<feature type="region of interest" description="Disordered" evidence="1">
    <location>
        <begin position="630"/>
        <end position="698"/>
    </location>
</feature>
<organism evidence="2 3">
    <name type="scientific">Haloprofundus marisrubri</name>
    <dbReference type="NCBI Taxonomy" id="1514971"/>
    <lineage>
        <taxon>Archaea</taxon>
        <taxon>Methanobacteriati</taxon>
        <taxon>Methanobacteriota</taxon>
        <taxon>Stenosarchaea group</taxon>
        <taxon>Halobacteria</taxon>
        <taxon>Halobacteriales</taxon>
        <taxon>Haloferacaceae</taxon>
        <taxon>Haloprofundus</taxon>
    </lineage>
</organism>
<sequence>MAGAAAAAAATGAGASGVASAAVSESNYSNVVNIAEAGADTSGNQTINSVLEDHLQDNTLVKFPQGTYKLAPLSESGLNNFAMVAPNGATITPDHSGEETLIYLSNAQGVHIEGFDVEQPGSTSSRVVFKATSGTNVLKSWRLLDRQDADSEVGGAFLQCAGSDTVLTLEDIDFSKGGLGMGVWVRPTIVGDYPDVGEVPELDPAGTLNFINCNISGWDHEGLYASAHSGPVNVIGGRYGNNNIQQIRTGGPKAVVKGAEVVCDDRDQTPRDRNARGIWMKEGNEMLIEDCDIIMSDVGASSGAIVHGTEGGKMTIRNTRIQVDDDVKAVKSRSPKDWPFRAVSMDTAPSSRRLIMENVSVTGTASDDEAILIYGRDGSELRNLCVEQNGSSQNGIKINGSSNVSLLDSTINVTGQATVFNSSDVSTANVSGSDSCPAPQFDDQPVEYDGGNSGGNSGGYNNESDLSNYLEASGEGSYAFAAAGEIANGGQANLQSEDSIESQTASGSVVNGGTDSYGFEGQLNALDADDGVTVRVNGEAVNVTDFPSVSRPNVVTVSGDDGLASYEFTVDGELDVGPASAGTFNEEDNIHGATAEGAVAGGADAYSFSGSITQFRFTEGTATVLVNGQEVDPSEFGSDDGSTDDGSTDDGSADDGSTDDGSTDDGSADDGRGETGGEEDVERDPDHPHLLVINGPDNGVTNYAVAVTGDIKHTEIVGTTDSEDEVNGNKASGAVAGGIDAYLFSGSITQFNLSGSASVDLKKDYQQE</sequence>
<dbReference type="EMBL" id="LOPU01000038">
    <property type="protein sequence ID" value="KTG07836.1"/>
    <property type="molecule type" value="Genomic_DNA"/>
</dbReference>
<dbReference type="Proteomes" id="UP000054387">
    <property type="component" value="Unassembled WGS sequence"/>
</dbReference>
<dbReference type="InterPro" id="IPR011050">
    <property type="entry name" value="Pectin_lyase_fold/virulence"/>
</dbReference>
<feature type="region of interest" description="Disordered" evidence="1">
    <location>
        <begin position="492"/>
        <end position="513"/>
    </location>
</feature>
<proteinExistence type="predicted"/>
<evidence type="ECO:0000256" key="1">
    <source>
        <dbReference type="SAM" id="MobiDB-lite"/>
    </source>
</evidence>
<gene>
    <name evidence="2" type="ORF">AUR64_02055</name>
</gene>